<dbReference type="GO" id="GO:0032259">
    <property type="term" value="P:methylation"/>
    <property type="evidence" value="ECO:0007669"/>
    <property type="project" value="UniProtKB-KW"/>
</dbReference>
<dbReference type="CDD" id="cd02440">
    <property type="entry name" value="AdoMet_MTases"/>
    <property type="match status" value="1"/>
</dbReference>
<dbReference type="EMBL" id="CP002770">
    <property type="protein sequence ID" value="AEG13764.1"/>
    <property type="molecule type" value="Genomic_DNA"/>
</dbReference>
<name>A0AAU8PT49_DESK7</name>
<dbReference type="AlphaFoldDB" id="A0AAU8PT49"/>
<dbReference type="Proteomes" id="UP000009229">
    <property type="component" value="Chromosome"/>
</dbReference>
<dbReference type="InterPro" id="IPR041698">
    <property type="entry name" value="Methyltransf_25"/>
</dbReference>
<dbReference type="KEGG" id="dku:Desku_0116"/>
<dbReference type="SUPFAM" id="SSF53335">
    <property type="entry name" value="S-adenosyl-L-methionine-dependent methyltransferases"/>
    <property type="match status" value="1"/>
</dbReference>
<feature type="domain" description="Methyltransferase" evidence="1">
    <location>
        <begin position="65"/>
        <end position="151"/>
    </location>
</feature>
<dbReference type="RefSeq" id="WP_013821279.1">
    <property type="nucleotide sequence ID" value="NC_015573.1"/>
</dbReference>
<dbReference type="Gene3D" id="3.40.50.150">
    <property type="entry name" value="Vaccinia Virus protein VP39"/>
    <property type="match status" value="1"/>
</dbReference>
<accession>A0AAU8PT49</accession>
<dbReference type="PANTHER" id="PTHR43667:SF2">
    <property type="entry name" value="FATTY ACID C-METHYL TRANSFERASE"/>
    <property type="match status" value="1"/>
</dbReference>
<sequence length="272" mass="31959">MQEIKNWEREWEEKTIETSRVSGNDYWNKRAEDYANYIKTSDFDHGRKIRSIFENVGILKPDFVILDIAAGPGSVSIPFAEAVKKVIAVEPAKEMAKHLIKNAQEKGLQNIEIINKKWEEVNEEEHEKKFDMVICAHASWHFVDIGEQIKRMNKVSRGYCCFAEGVKSDDEYDEMYKKLGINTESLDRFIYLFNILYQKGILANVRIFDVIMRRSINSAINMWELLISKYRESTELDKEIIKKHVDSYSVDGIYERKSKMAVIWWNARELIN</sequence>
<reference evidence="3" key="1">
    <citation type="submission" date="2011-05" db="EMBL/GenBank/DDBJ databases">
        <title>Complete sequence of Desulfotomaculum kuznetsovii DSM 6115.</title>
        <authorList>
            <person name="Lucas S."/>
            <person name="Han J."/>
            <person name="Lapidus A."/>
            <person name="Cheng J.-F."/>
            <person name="Goodwin L."/>
            <person name="Pitluck S."/>
            <person name="Peters L."/>
            <person name="Mikhailova N."/>
            <person name="Lu M."/>
            <person name="Saunders E."/>
            <person name="Han C."/>
            <person name="Tapia R."/>
            <person name="Land M."/>
            <person name="Hauser L."/>
            <person name="Kyrpides N."/>
            <person name="Ivanova N."/>
            <person name="Pagani I."/>
            <person name="Nazina T."/>
            <person name="Ivanova A."/>
            <person name="Parshina S."/>
            <person name="Kuever J."/>
            <person name="Muyzer G."/>
            <person name="Plugge C."/>
            <person name="Stams A."/>
            <person name="Woyke T."/>
        </authorList>
    </citation>
    <scope>NUCLEOTIDE SEQUENCE [LARGE SCALE GENOMIC DNA]</scope>
    <source>
        <strain evidence="3">DSM 6115 / VKM B-1805 / 17</strain>
    </source>
</reference>
<evidence type="ECO:0000259" key="1">
    <source>
        <dbReference type="Pfam" id="PF13649"/>
    </source>
</evidence>
<keyword evidence="2" id="KW-0489">Methyltransferase</keyword>
<keyword evidence="3" id="KW-1185">Reference proteome</keyword>
<dbReference type="GO" id="GO:0008168">
    <property type="term" value="F:methyltransferase activity"/>
    <property type="evidence" value="ECO:0007669"/>
    <property type="project" value="UniProtKB-KW"/>
</dbReference>
<organism evidence="2 3">
    <name type="scientific">Desulfofundulus kuznetsovii (strain DSM 6115 / VKM B-1805 / 17)</name>
    <name type="common">Desulfotomaculum kuznetsovii</name>
    <dbReference type="NCBI Taxonomy" id="760568"/>
    <lineage>
        <taxon>Bacteria</taxon>
        <taxon>Bacillati</taxon>
        <taxon>Bacillota</taxon>
        <taxon>Clostridia</taxon>
        <taxon>Eubacteriales</taxon>
        <taxon>Peptococcaceae</taxon>
        <taxon>Desulfofundulus</taxon>
    </lineage>
</organism>
<dbReference type="InterPro" id="IPR029063">
    <property type="entry name" value="SAM-dependent_MTases_sf"/>
</dbReference>
<dbReference type="Pfam" id="PF13649">
    <property type="entry name" value="Methyltransf_25"/>
    <property type="match status" value="1"/>
</dbReference>
<evidence type="ECO:0000313" key="3">
    <source>
        <dbReference type="Proteomes" id="UP000009229"/>
    </source>
</evidence>
<dbReference type="InterPro" id="IPR050723">
    <property type="entry name" value="CFA/CMAS"/>
</dbReference>
<dbReference type="PANTHER" id="PTHR43667">
    <property type="entry name" value="CYCLOPROPANE-FATTY-ACYL-PHOSPHOLIPID SYNTHASE"/>
    <property type="match status" value="1"/>
</dbReference>
<gene>
    <name evidence="2" type="ordered locus">Desku_0116</name>
</gene>
<protein>
    <submittedName>
        <fullName evidence="2">Methyltransferase type 11</fullName>
    </submittedName>
</protein>
<evidence type="ECO:0000313" key="2">
    <source>
        <dbReference type="EMBL" id="AEG13764.1"/>
    </source>
</evidence>
<keyword evidence="2" id="KW-0808">Transferase</keyword>
<proteinExistence type="predicted"/>